<feature type="region of interest" description="Disordered" evidence="5">
    <location>
        <begin position="238"/>
        <end position="276"/>
    </location>
</feature>
<dbReference type="InterPro" id="IPR001965">
    <property type="entry name" value="Znf_PHD"/>
</dbReference>
<evidence type="ECO:0000313" key="8">
    <source>
        <dbReference type="Proteomes" id="UP000740926"/>
    </source>
</evidence>
<gene>
    <name evidence="7" type="ORF">G6F50_008291</name>
</gene>
<name>A0A9P6YZ31_9FUNG</name>
<dbReference type="AlphaFoldDB" id="A0A9P6YZ31"/>
<accession>A0A9P6YZ31</accession>
<reference evidence="7 8" key="1">
    <citation type="journal article" date="2020" name="Microb. Genom.">
        <title>Genetic diversity of clinical and environmental Mucorales isolates obtained from an investigation of mucormycosis cases among solid organ transplant recipients.</title>
        <authorList>
            <person name="Nguyen M.H."/>
            <person name="Kaul D."/>
            <person name="Muto C."/>
            <person name="Cheng S.J."/>
            <person name="Richter R.A."/>
            <person name="Bruno V.M."/>
            <person name="Liu G."/>
            <person name="Beyhan S."/>
            <person name="Sundermann A.J."/>
            <person name="Mounaud S."/>
            <person name="Pasculle A.W."/>
            <person name="Nierman W.C."/>
            <person name="Driscoll E."/>
            <person name="Cumbie R."/>
            <person name="Clancy C.J."/>
            <person name="Dupont C.L."/>
        </authorList>
    </citation>
    <scope>NUCLEOTIDE SEQUENCE [LARGE SCALE GENOMIC DNA]</scope>
    <source>
        <strain evidence="7 8">GL24</strain>
    </source>
</reference>
<dbReference type="EMBL" id="JAANIU010001446">
    <property type="protein sequence ID" value="KAG1567351.1"/>
    <property type="molecule type" value="Genomic_DNA"/>
</dbReference>
<evidence type="ECO:0000256" key="5">
    <source>
        <dbReference type="SAM" id="MobiDB-lite"/>
    </source>
</evidence>
<dbReference type="Gene3D" id="3.30.40.10">
    <property type="entry name" value="Zinc/RING finger domain, C3HC4 (zinc finger)"/>
    <property type="match status" value="1"/>
</dbReference>
<dbReference type="GO" id="GO:0006338">
    <property type="term" value="P:chromatin remodeling"/>
    <property type="evidence" value="ECO:0007669"/>
    <property type="project" value="UniProtKB-ARBA"/>
</dbReference>
<keyword evidence="2" id="KW-0677">Repeat</keyword>
<feature type="domain" description="Zinc finger PHD-type" evidence="6">
    <location>
        <begin position="352"/>
        <end position="404"/>
    </location>
</feature>
<dbReference type="Pfam" id="PF23004">
    <property type="entry name" value="PHDvar_NSD"/>
    <property type="match status" value="1"/>
</dbReference>
<sequence length="442" mass="51297">MMKPYSQQGASHSIYRPAYYRIPSTGHLHKETSPEMMTSIVVPSMSNTISCAYYINRQLNYQPTMHHVPIHHTLENAIITYDTTIEHQQKDLVKDVFFSPAMNDREMSPSSASSTQSDDDEEEEEDHRSFSPIELLALEEENDLFNFGLEPLDKKPGLNQKTIKINQELSSAVDDVVSRKRRWFDSLLEHNKKQKLQELTMENNELDGYFEESDDEDLINHHSTLTLFEQDELSSVDSWEDKETKKDQKQSKKIDIIQPDPYQHTPKTKPRPTAQPTIYQKLTKANIDWCRYCGTTEGVNWRPGPWGKRTLCNKHGCDYKGYGFACKLPRLDLTQFTKESIDQRHRPVLQLYCSSCQRNESWQGNVLVRCEGCPKAYHQKCCPQELTDAFVLSTEPWFCTESCSENSRRKRILVELPRKRLPLMSAPSKSTLLENKRFSISK</sequence>
<evidence type="ECO:0000259" key="6">
    <source>
        <dbReference type="SMART" id="SM00249"/>
    </source>
</evidence>
<keyword evidence="3" id="KW-0863">Zinc-finger</keyword>
<evidence type="ECO:0000256" key="2">
    <source>
        <dbReference type="ARBA" id="ARBA00022737"/>
    </source>
</evidence>
<proteinExistence type="predicted"/>
<dbReference type="InterPro" id="IPR011011">
    <property type="entry name" value="Znf_FYVE_PHD"/>
</dbReference>
<dbReference type="InterPro" id="IPR055197">
    <property type="entry name" value="PHDvar_NSD"/>
</dbReference>
<evidence type="ECO:0000256" key="3">
    <source>
        <dbReference type="ARBA" id="ARBA00022771"/>
    </source>
</evidence>
<feature type="compositionally biased region" description="Basic and acidic residues" evidence="5">
    <location>
        <begin position="239"/>
        <end position="255"/>
    </location>
</feature>
<keyword evidence="8" id="KW-1185">Reference proteome</keyword>
<dbReference type="InterPro" id="IPR013083">
    <property type="entry name" value="Znf_RING/FYVE/PHD"/>
</dbReference>
<protein>
    <recommendedName>
        <fullName evidence="6">Zinc finger PHD-type domain-containing protein</fullName>
    </recommendedName>
</protein>
<comment type="caution">
    <text evidence="7">The sequence shown here is derived from an EMBL/GenBank/DDBJ whole genome shotgun (WGS) entry which is preliminary data.</text>
</comment>
<keyword evidence="4" id="KW-0862">Zinc</keyword>
<feature type="region of interest" description="Disordered" evidence="5">
    <location>
        <begin position="102"/>
        <end position="129"/>
    </location>
</feature>
<dbReference type="SUPFAM" id="SSF57903">
    <property type="entry name" value="FYVE/PHD zinc finger"/>
    <property type="match status" value="1"/>
</dbReference>
<keyword evidence="1" id="KW-0479">Metal-binding</keyword>
<evidence type="ECO:0000313" key="7">
    <source>
        <dbReference type="EMBL" id="KAG1567351.1"/>
    </source>
</evidence>
<dbReference type="GO" id="GO:0008270">
    <property type="term" value="F:zinc ion binding"/>
    <property type="evidence" value="ECO:0007669"/>
    <property type="project" value="UniProtKB-KW"/>
</dbReference>
<dbReference type="Proteomes" id="UP000740926">
    <property type="component" value="Unassembled WGS sequence"/>
</dbReference>
<evidence type="ECO:0000256" key="1">
    <source>
        <dbReference type="ARBA" id="ARBA00022723"/>
    </source>
</evidence>
<dbReference type="SMART" id="SM00249">
    <property type="entry name" value="PHD"/>
    <property type="match status" value="1"/>
</dbReference>
<evidence type="ECO:0000256" key="4">
    <source>
        <dbReference type="ARBA" id="ARBA00022833"/>
    </source>
</evidence>
<organism evidence="7 8">
    <name type="scientific">Rhizopus delemar</name>
    <dbReference type="NCBI Taxonomy" id="936053"/>
    <lineage>
        <taxon>Eukaryota</taxon>
        <taxon>Fungi</taxon>
        <taxon>Fungi incertae sedis</taxon>
        <taxon>Mucoromycota</taxon>
        <taxon>Mucoromycotina</taxon>
        <taxon>Mucoromycetes</taxon>
        <taxon>Mucorales</taxon>
        <taxon>Mucorineae</taxon>
        <taxon>Rhizopodaceae</taxon>
        <taxon>Rhizopus</taxon>
    </lineage>
</organism>